<proteinExistence type="predicted"/>
<evidence type="ECO:0000313" key="1">
    <source>
        <dbReference type="EMBL" id="MDM4014026.1"/>
    </source>
</evidence>
<dbReference type="PROSITE" id="PS51257">
    <property type="entry name" value="PROKAR_LIPOPROTEIN"/>
    <property type="match status" value="1"/>
</dbReference>
<evidence type="ECO:0000313" key="2">
    <source>
        <dbReference type="Proteomes" id="UP001239462"/>
    </source>
</evidence>
<keyword evidence="2" id="KW-1185">Reference proteome</keyword>
<dbReference type="RefSeq" id="WP_200836518.1">
    <property type="nucleotide sequence ID" value="NZ_CP141221.1"/>
</dbReference>
<reference evidence="1 2" key="1">
    <citation type="submission" date="2023-06" db="EMBL/GenBank/DDBJ databases">
        <title>Roseiconus lacunae JC819 isolated from Gulf of Mannar region, Tamil Nadu.</title>
        <authorList>
            <person name="Pk S."/>
            <person name="Ch S."/>
            <person name="Ch V.R."/>
        </authorList>
    </citation>
    <scope>NUCLEOTIDE SEQUENCE [LARGE SCALE GENOMIC DNA]</scope>
    <source>
        <strain evidence="1 2">JC819</strain>
    </source>
</reference>
<organism evidence="1 2">
    <name type="scientific">Roseiconus lacunae</name>
    <dbReference type="NCBI Taxonomy" id="2605694"/>
    <lineage>
        <taxon>Bacteria</taxon>
        <taxon>Pseudomonadati</taxon>
        <taxon>Planctomycetota</taxon>
        <taxon>Planctomycetia</taxon>
        <taxon>Pirellulales</taxon>
        <taxon>Pirellulaceae</taxon>
        <taxon>Roseiconus</taxon>
    </lineage>
</organism>
<dbReference type="EMBL" id="JASZZN010000001">
    <property type="protein sequence ID" value="MDM4014026.1"/>
    <property type="molecule type" value="Genomic_DNA"/>
</dbReference>
<evidence type="ECO:0008006" key="3">
    <source>
        <dbReference type="Google" id="ProtNLM"/>
    </source>
</evidence>
<accession>A0ABT7PCQ4</accession>
<protein>
    <recommendedName>
        <fullName evidence="3">Secreted protein</fullName>
    </recommendedName>
</protein>
<comment type="caution">
    <text evidence="1">The sequence shown here is derived from an EMBL/GenBank/DDBJ whole genome shotgun (WGS) entry which is preliminary data.</text>
</comment>
<dbReference type="Proteomes" id="UP001239462">
    <property type="component" value="Unassembled WGS sequence"/>
</dbReference>
<gene>
    <name evidence="1" type="ORF">QTN89_01205</name>
</gene>
<sequence length="58" mass="6551">MKRSIFAFLCPLLLFVVGCGEEQTQNTMENVDAEALAEYEQMMAEDAQRTNDDSDDSE</sequence>
<name>A0ABT7PCQ4_9BACT</name>